<dbReference type="PANTHER" id="PTHR24186">
    <property type="entry name" value="PROTEIN PHOSPHATASE 1 REGULATORY SUBUNIT"/>
    <property type="match status" value="1"/>
</dbReference>
<proteinExistence type="predicted"/>
<dbReference type="PROSITE" id="PS50088">
    <property type="entry name" value="ANK_REPEAT"/>
    <property type="match status" value="2"/>
</dbReference>
<sequence>MPLNEVNSQVLPLPEASLATPPHQPLSFPPIPLDEPPSVLRRGAQPRLSRSHRIPKHASKLEYLHLAMASLDTGAGVRFKRKKDQSSRDLERKHVRGKTGYAARDFVEVKRKGKSSRVNWVCADCGHLDGQWWGLCRLCHSLGMFNRFSEVNRGQRHAEEDLAATEYGGGATNAVVGRQLGNQSAGLANSFIFKEMDARVFYAIAGNYIPSFIRLVQEDEGILDKRLIGSLNTVLHLASKYGQVNLVREIIKLRPEMAAAENKKLETLLHEACRQGDIEVVMLLLKTNPWLSCNFNSKNQSALFITCSNGNLKVVKFLRNQPWFVGIDEDEAQLNSLHVAASNGYADIVGHNKDVNGYSPLHYACSKGHVSIATMLLKFDLNLTLQFDNIGYTPLHLAAMNGDLAILQEFVALALASSQFLTTCGEAVFYLAARFNHYIAFIYLATVFCDTYLFHQPDRFGNTILHIAISGRHYHV</sequence>
<dbReference type="Proteomes" id="UP001168877">
    <property type="component" value="Unassembled WGS sequence"/>
</dbReference>
<accession>A0AA39VR42</accession>
<evidence type="ECO:0000313" key="5">
    <source>
        <dbReference type="EMBL" id="KAK0595449.1"/>
    </source>
</evidence>
<dbReference type="EMBL" id="JAUESC010000004">
    <property type="protein sequence ID" value="KAK0595449.1"/>
    <property type="molecule type" value="Genomic_DNA"/>
</dbReference>
<gene>
    <name evidence="5" type="ORF">LWI29_006739</name>
</gene>
<evidence type="ECO:0000256" key="2">
    <source>
        <dbReference type="ARBA" id="ARBA00023043"/>
    </source>
</evidence>
<dbReference type="SMART" id="SM00248">
    <property type="entry name" value="ANK"/>
    <property type="match status" value="5"/>
</dbReference>
<keyword evidence="6" id="KW-1185">Reference proteome</keyword>
<name>A0AA39VR42_ACESA</name>
<reference evidence="5" key="1">
    <citation type="journal article" date="2022" name="Plant J.">
        <title>Strategies of tolerance reflected in two North American maple genomes.</title>
        <authorList>
            <person name="McEvoy S.L."/>
            <person name="Sezen U.U."/>
            <person name="Trouern-Trend A."/>
            <person name="McMahon S.M."/>
            <person name="Schaberg P.G."/>
            <person name="Yang J."/>
            <person name="Wegrzyn J.L."/>
            <person name="Swenson N.G."/>
        </authorList>
    </citation>
    <scope>NUCLEOTIDE SEQUENCE</scope>
    <source>
        <strain evidence="5">NS2018</strain>
    </source>
</reference>
<feature type="repeat" description="ANK" evidence="3">
    <location>
        <begin position="356"/>
        <end position="388"/>
    </location>
</feature>
<comment type="caution">
    <text evidence="5">The sequence shown here is derived from an EMBL/GenBank/DDBJ whole genome shotgun (WGS) entry which is preliminary data.</text>
</comment>
<evidence type="ECO:0000313" key="6">
    <source>
        <dbReference type="Proteomes" id="UP001168877"/>
    </source>
</evidence>
<feature type="compositionally biased region" description="Pro residues" evidence="4">
    <location>
        <begin position="22"/>
        <end position="35"/>
    </location>
</feature>
<feature type="region of interest" description="Disordered" evidence="4">
    <location>
        <begin position="14"/>
        <end position="35"/>
    </location>
</feature>
<organism evidence="5 6">
    <name type="scientific">Acer saccharum</name>
    <name type="common">Sugar maple</name>
    <dbReference type="NCBI Taxonomy" id="4024"/>
    <lineage>
        <taxon>Eukaryota</taxon>
        <taxon>Viridiplantae</taxon>
        <taxon>Streptophyta</taxon>
        <taxon>Embryophyta</taxon>
        <taxon>Tracheophyta</taxon>
        <taxon>Spermatophyta</taxon>
        <taxon>Magnoliopsida</taxon>
        <taxon>eudicotyledons</taxon>
        <taxon>Gunneridae</taxon>
        <taxon>Pentapetalae</taxon>
        <taxon>rosids</taxon>
        <taxon>malvids</taxon>
        <taxon>Sapindales</taxon>
        <taxon>Sapindaceae</taxon>
        <taxon>Hippocastanoideae</taxon>
        <taxon>Acereae</taxon>
        <taxon>Acer</taxon>
    </lineage>
</organism>
<evidence type="ECO:0000256" key="1">
    <source>
        <dbReference type="ARBA" id="ARBA00022737"/>
    </source>
</evidence>
<dbReference type="InterPro" id="IPR002110">
    <property type="entry name" value="Ankyrin_rpt"/>
</dbReference>
<reference evidence="5" key="2">
    <citation type="submission" date="2023-06" db="EMBL/GenBank/DDBJ databases">
        <authorList>
            <person name="Swenson N.G."/>
            <person name="Wegrzyn J.L."/>
            <person name="Mcevoy S.L."/>
        </authorList>
    </citation>
    <scope>NUCLEOTIDE SEQUENCE</scope>
    <source>
        <strain evidence="5">NS2018</strain>
        <tissue evidence="5">Leaf</tissue>
    </source>
</reference>
<keyword evidence="1" id="KW-0677">Repeat</keyword>
<dbReference type="PROSITE" id="PS50297">
    <property type="entry name" value="ANK_REP_REGION"/>
    <property type="match status" value="2"/>
</dbReference>
<dbReference type="Pfam" id="PF12796">
    <property type="entry name" value="Ank_2"/>
    <property type="match status" value="2"/>
</dbReference>
<feature type="repeat" description="ANK" evidence="3">
    <location>
        <begin position="390"/>
        <end position="411"/>
    </location>
</feature>
<keyword evidence="2 3" id="KW-0040">ANK repeat</keyword>
<dbReference type="GO" id="GO:0005886">
    <property type="term" value="C:plasma membrane"/>
    <property type="evidence" value="ECO:0007669"/>
    <property type="project" value="TreeGrafter"/>
</dbReference>
<evidence type="ECO:0000256" key="3">
    <source>
        <dbReference type="PROSITE-ProRule" id="PRU00023"/>
    </source>
</evidence>
<dbReference type="InterPro" id="IPR036770">
    <property type="entry name" value="Ankyrin_rpt-contain_sf"/>
</dbReference>
<protein>
    <submittedName>
        <fullName evidence="5">Uncharacterized protein</fullName>
    </submittedName>
</protein>
<dbReference type="AlphaFoldDB" id="A0AA39VR42"/>
<evidence type="ECO:0000256" key="4">
    <source>
        <dbReference type="SAM" id="MobiDB-lite"/>
    </source>
</evidence>
<dbReference type="Gene3D" id="1.25.40.20">
    <property type="entry name" value="Ankyrin repeat-containing domain"/>
    <property type="match status" value="1"/>
</dbReference>
<dbReference type="PANTHER" id="PTHR24186:SF38">
    <property type="entry name" value="ANKYRIN REPEAT FAMILY PROTEIN"/>
    <property type="match status" value="1"/>
</dbReference>
<dbReference type="SUPFAM" id="SSF48403">
    <property type="entry name" value="Ankyrin repeat"/>
    <property type="match status" value="1"/>
</dbReference>